<dbReference type="PANTHER" id="PTHR24421:SF10">
    <property type="entry name" value="NITRATE_NITRITE SENSOR PROTEIN NARQ"/>
    <property type="match status" value="1"/>
</dbReference>
<dbReference type="InterPro" id="IPR011712">
    <property type="entry name" value="Sig_transdc_His_kin_sub3_dim/P"/>
</dbReference>
<dbReference type="Pfam" id="PF02518">
    <property type="entry name" value="HATPase_c"/>
    <property type="match status" value="1"/>
</dbReference>
<comment type="caution">
    <text evidence="11">The sequence shown here is derived from an EMBL/GenBank/DDBJ whole genome shotgun (WGS) entry which is preliminary data.</text>
</comment>
<evidence type="ECO:0000256" key="4">
    <source>
        <dbReference type="ARBA" id="ARBA00022679"/>
    </source>
</evidence>
<dbReference type="InterPro" id="IPR050482">
    <property type="entry name" value="Sensor_HK_TwoCompSys"/>
</dbReference>
<name>A0ABS4T6D5_9PSEU</name>
<evidence type="ECO:0000256" key="1">
    <source>
        <dbReference type="ARBA" id="ARBA00000085"/>
    </source>
</evidence>
<dbReference type="SUPFAM" id="SSF55874">
    <property type="entry name" value="ATPase domain of HSP90 chaperone/DNA topoisomerase II/histidine kinase"/>
    <property type="match status" value="1"/>
</dbReference>
<dbReference type="Gene3D" id="3.30.565.10">
    <property type="entry name" value="Histidine kinase-like ATPase, C-terminal domain"/>
    <property type="match status" value="1"/>
</dbReference>
<keyword evidence="5" id="KW-0547">Nucleotide-binding</keyword>
<keyword evidence="9" id="KW-0812">Transmembrane</keyword>
<evidence type="ECO:0000256" key="2">
    <source>
        <dbReference type="ARBA" id="ARBA00012438"/>
    </source>
</evidence>
<dbReference type="Proteomes" id="UP001519332">
    <property type="component" value="Unassembled WGS sequence"/>
</dbReference>
<evidence type="ECO:0000256" key="3">
    <source>
        <dbReference type="ARBA" id="ARBA00022553"/>
    </source>
</evidence>
<dbReference type="InterPro" id="IPR055558">
    <property type="entry name" value="DUF7134"/>
</dbReference>
<evidence type="ECO:0000256" key="6">
    <source>
        <dbReference type="ARBA" id="ARBA00022777"/>
    </source>
</evidence>
<evidence type="ECO:0000259" key="10">
    <source>
        <dbReference type="SMART" id="SM00387"/>
    </source>
</evidence>
<keyword evidence="3" id="KW-0597">Phosphoprotein</keyword>
<keyword evidence="12" id="KW-1185">Reference proteome</keyword>
<evidence type="ECO:0000256" key="8">
    <source>
        <dbReference type="ARBA" id="ARBA00023012"/>
    </source>
</evidence>
<evidence type="ECO:0000313" key="11">
    <source>
        <dbReference type="EMBL" id="MBP2319980.1"/>
    </source>
</evidence>
<keyword evidence="8" id="KW-0902">Two-component regulatory system</keyword>
<keyword evidence="9" id="KW-0472">Membrane</keyword>
<accession>A0ABS4T6D5</accession>
<keyword evidence="9" id="KW-1133">Transmembrane helix</keyword>
<dbReference type="Pfam" id="PF23539">
    <property type="entry name" value="DUF7134"/>
    <property type="match status" value="1"/>
</dbReference>
<protein>
    <recommendedName>
        <fullName evidence="2">histidine kinase</fullName>
        <ecNumber evidence="2">2.7.13.3</ecNumber>
    </recommendedName>
</protein>
<comment type="catalytic activity">
    <reaction evidence="1">
        <text>ATP + protein L-histidine = ADP + protein N-phospho-L-histidine.</text>
        <dbReference type="EC" id="2.7.13.3"/>
    </reaction>
</comment>
<evidence type="ECO:0000256" key="7">
    <source>
        <dbReference type="ARBA" id="ARBA00022840"/>
    </source>
</evidence>
<keyword evidence="7" id="KW-0067">ATP-binding</keyword>
<feature type="transmembrane region" description="Helical" evidence="9">
    <location>
        <begin position="52"/>
        <end position="74"/>
    </location>
</feature>
<feature type="transmembrane region" description="Helical" evidence="9">
    <location>
        <begin position="94"/>
        <end position="114"/>
    </location>
</feature>
<feature type="transmembrane region" description="Helical" evidence="9">
    <location>
        <begin position="13"/>
        <end position="40"/>
    </location>
</feature>
<dbReference type="EC" id="2.7.13.3" evidence="2"/>
<dbReference type="Pfam" id="PF07730">
    <property type="entry name" value="HisKA_3"/>
    <property type="match status" value="1"/>
</dbReference>
<dbReference type="InterPro" id="IPR036890">
    <property type="entry name" value="HATPase_C_sf"/>
</dbReference>
<dbReference type="Gene3D" id="1.20.5.1930">
    <property type="match status" value="1"/>
</dbReference>
<dbReference type="PANTHER" id="PTHR24421">
    <property type="entry name" value="NITRATE/NITRITE SENSOR PROTEIN NARX-RELATED"/>
    <property type="match status" value="1"/>
</dbReference>
<sequence length="372" mass="39421">MTTGDSRVWVADLLLAGAVAVISVGFALTDWVASLLALALSASLAFRRTYPVVALVWATTAAVAHALLLTNLTLSVVVVPMLVHGLARWSGRGLALTALGIGLAGAVAGPLWSLSWRAEAKLSDMLVPVAACAGVVIAAHVFGQRERERADTLLVRRRLERIEHDRAVQEAAAEERTQIAREVHDIVAHSLSMIAVQAEGGRALVTRDPSRAPEVLTVIAEESRTALNEIRDMVSLLRGDAAYRPAPGLMDIKDLVDRLGDRAHLDIAGRPPVIGPVLTLTIYRVIQESLTNFLRHAGPKAKAAITITTAETSTSVTIRDNGRGSTAPTDGKGHGLRTMHERVTASGGTMSAGAVPDGGFEVHAVFPLERVS</sequence>
<dbReference type="SMART" id="SM00387">
    <property type="entry name" value="HATPase_c"/>
    <property type="match status" value="1"/>
</dbReference>
<feature type="transmembrane region" description="Helical" evidence="9">
    <location>
        <begin position="126"/>
        <end position="143"/>
    </location>
</feature>
<evidence type="ECO:0000256" key="9">
    <source>
        <dbReference type="SAM" id="Phobius"/>
    </source>
</evidence>
<dbReference type="RefSeq" id="WP_209633723.1">
    <property type="nucleotide sequence ID" value="NZ_JAGINW010000001.1"/>
</dbReference>
<dbReference type="EMBL" id="JAGINW010000001">
    <property type="protein sequence ID" value="MBP2319980.1"/>
    <property type="molecule type" value="Genomic_DNA"/>
</dbReference>
<evidence type="ECO:0000256" key="5">
    <source>
        <dbReference type="ARBA" id="ARBA00022741"/>
    </source>
</evidence>
<dbReference type="CDD" id="cd16917">
    <property type="entry name" value="HATPase_UhpB-NarQ-NarX-like"/>
    <property type="match status" value="1"/>
</dbReference>
<keyword evidence="4" id="KW-0808">Transferase</keyword>
<feature type="domain" description="Histidine kinase/HSP90-like ATPase" evidence="10">
    <location>
        <begin position="277"/>
        <end position="370"/>
    </location>
</feature>
<evidence type="ECO:0000313" key="12">
    <source>
        <dbReference type="Proteomes" id="UP001519332"/>
    </source>
</evidence>
<dbReference type="InterPro" id="IPR003594">
    <property type="entry name" value="HATPase_dom"/>
</dbReference>
<organism evidence="11 12">
    <name type="scientific">Kibdelosporangium banguiense</name>
    <dbReference type="NCBI Taxonomy" id="1365924"/>
    <lineage>
        <taxon>Bacteria</taxon>
        <taxon>Bacillati</taxon>
        <taxon>Actinomycetota</taxon>
        <taxon>Actinomycetes</taxon>
        <taxon>Pseudonocardiales</taxon>
        <taxon>Pseudonocardiaceae</taxon>
        <taxon>Kibdelosporangium</taxon>
    </lineage>
</organism>
<dbReference type="GO" id="GO:0016301">
    <property type="term" value="F:kinase activity"/>
    <property type="evidence" value="ECO:0007669"/>
    <property type="project" value="UniProtKB-KW"/>
</dbReference>
<proteinExistence type="predicted"/>
<keyword evidence="6 11" id="KW-0418">Kinase</keyword>
<reference evidence="11 12" key="1">
    <citation type="submission" date="2021-03" db="EMBL/GenBank/DDBJ databases">
        <title>Sequencing the genomes of 1000 actinobacteria strains.</title>
        <authorList>
            <person name="Klenk H.-P."/>
        </authorList>
    </citation>
    <scope>NUCLEOTIDE SEQUENCE [LARGE SCALE GENOMIC DNA]</scope>
    <source>
        <strain evidence="11 12">DSM 46670</strain>
    </source>
</reference>
<gene>
    <name evidence="11" type="ORF">JOF56_000365</name>
</gene>